<dbReference type="OrthoDB" id="435188at2759"/>
<dbReference type="InterPro" id="IPR036322">
    <property type="entry name" value="WD40_repeat_dom_sf"/>
</dbReference>
<dbReference type="EMBL" id="KZ309197">
    <property type="protein sequence ID" value="KAG8237629.1"/>
    <property type="molecule type" value="Genomic_DNA"/>
</dbReference>
<dbReference type="AlphaFoldDB" id="A0A8K0KNN1"/>
<reference evidence="1" key="1">
    <citation type="submission" date="2013-04" db="EMBL/GenBank/DDBJ databases">
        <authorList>
            <person name="Qu J."/>
            <person name="Murali S.C."/>
            <person name="Bandaranaike D."/>
            <person name="Bellair M."/>
            <person name="Blankenburg K."/>
            <person name="Chao H."/>
            <person name="Dinh H."/>
            <person name="Doddapaneni H."/>
            <person name="Downs B."/>
            <person name="Dugan-Rocha S."/>
            <person name="Elkadiri S."/>
            <person name="Gnanaolivu R.D."/>
            <person name="Hernandez B."/>
            <person name="Javaid M."/>
            <person name="Jayaseelan J.C."/>
            <person name="Lee S."/>
            <person name="Li M."/>
            <person name="Ming W."/>
            <person name="Munidasa M."/>
            <person name="Muniz J."/>
            <person name="Nguyen L."/>
            <person name="Ongeri F."/>
            <person name="Osuji N."/>
            <person name="Pu L.-L."/>
            <person name="Puazo M."/>
            <person name="Qu C."/>
            <person name="Quiroz J."/>
            <person name="Raj R."/>
            <person name="Weissenberger G."/>
            <person name="Xin Y."/>
            <person name="Zou X."/>
            <person name="Han Y."/>
            <person name="Richards S."/>
            <person name="Worley K."/>
            <person name="Muzny D."/>
            <person name="Gibbs R."/>
        </authorList>
    </citation>
    <scope>NUCLEOTIDE SEQUENCE</scope>
    <source>
        <strain evidence="1">Sampled in the wild</strain>
    </source>
</reference>
<accession>A0A8K0KNN1</accession>
<dbReference type="SUPFAM" id="SSF50978">
    <property type="entry name" value="WD40 repeat-like"/>
    <property type="match status" value="1"/>
</dbReference>
<organism evidence="1 2">
    <name type="scientific">Ladona fulva</name>
    <name type="common">Scarce chaser dragonfly</name>
    <name type="synonym">Libellula fulva</name>
    <dbReference type="NCBI Taxonomy" id="123851"/>
    <lineage>
        <taxon>Eukaryota</taxon>
        <taxon>Metazoa</taxon>
        <taxon>Ecdysozoa</taxon>
        <taxon>Arthropoda</taxon>
        <taxon>Hexapoda</taxon>
        <taxon>Insecta</taxon>
        <taxon>Pterygota</taxon>
        <taxon>Palaeoptera</taxon>
        <taxon>Odonata</taxon>
        <taxon>Epiprocta</taxon>
        <taxon>Anisoptera</taxon>
        <taxon>Libelluloidea</taxon>
        <taxon>Libellulidae</taxon>
        <taxon>Ladona</taxon>
    </lineage>
</organism>
<gene>
    <name evidence="1" type="ORF">J437_LFUL017398</name>
</gene>
<name>A0A8K0KNN1_LADFU</name>
<evidence type="ECO:0000313" key="2">
    <source>
        <dbReference type="Proteomes" id="UP000792457"/>
    </source>
</evidence>
<reference evidence="1" key="2">
    <citation type="submission" date="2017-10" db="EMBL/GenBank/DDBJ databases">
        <title>Ladona fulva Genome sequencing and assembly.</title>
        <authorList>
            <person name="Murali S."/>
            <person name="Richards S."/>
            <person name="Bandaranaike D."/>
            <person name="Bellair M."/>
            <person name="Blankenburg K."/>
            <person name="Chao H."/>
            <person name="Dinh H."/>
            <person name="Doddapaneni H."/>
            <person name="Dugan-Rocha S."/>
            <person name="Elkadiri S."/>
            <person name="Gnanaolivu R."/>
            <person name="Hernandez B."/>
            <person name="Skinner E."/>
            <person name="Javaid M."/>
            <person name="Lee S."/>
            <person name="Li M."/>
            <person name="Ming W."/>
            <person name="Munidasa M."/>
            <person name="Muniz J."/>
            <person name="Nguyen L."/>
            <person name="Hughes D."/>
            <person name="Osuji N."/>
            <person name="Pu L.-L."/>
            <person name="Puazo M."/>
            <person name="Qu C."/>
            <person name="Quiroz J."/>
            <person name="Raj R."/>
            <person name="Weissenberger G."/>
            <person name="Xin Y."/>
            <person name="Zou X."/>
            <person name="Han Y."/>
            <person name="Worley K."/>
            <person name="Muzny D."/>
            <person name="Gibbs R."/>
        </authorList>
    </citation>
    <scope>NUCLEOTIDE SEQUENCE</scope>
    <source>
        <strain evidence="1">Sampled in the wild</strain>
    </source>
</reference>
<comment type="caution">
    <text evidence="1">The sequence shown here is derived from an EMBL/GenBank/DDBJ whole genome shotgun (WGS) entry which is preliminary data.</text>
</comment>
<dbReference type="Gene3D" id="2.130.10.10">
    <property type="entry name" value="YVTN repeat-like/Quinoprotein amine dehydrogenase"/>
    <property type="match status" value="1"/>
</dbReference>
<dbReference type="Proteomes" id="UP000792457">
    <property type="component" value="Unassembled WGS sequence"/>
</dbReference>
<dbReference type="InterPro" id="IPR015943">
    <property type="entry name" value="WD40/YVTN_repeat-like_dom_sf"/>
</dbReference>
<protein>
    <submittedName>
        <fullName evidence="1">Uncharacterized protein</fullName>
    </submittedName>
</protein>
<proteinExistence type="predicted"/>
<keyword evidence="2" id="KW-1185">Reference proteome</keyword>
<evidence type="ECO:0000313" key="1">
    <source>
        <dbReference type="EMBL" id="KAG8237629.1"/>
    </source>
</evidence>
<sequence>MPKLVLESRLLWISRGHCIQAFRRGSEHCLDKGPEVVLDGRREDVCHFVKNGNTIISGESNGALVGWSEITRKKIFVKQNCHTSDIDAIDYTENLIVTGSRDESVKEAISKPSYDPELTKNIISEMIEQQTCASNIIIYNCGRSKRTPGRLRKAAEIISDLDPSILTFNI</sequence>